<evidence type="ECO:0000313" key="2">
    <source>
        <dbReference type="EMBL" id="KAA5423800.1"/>
    </source>
</evidence>
<feature type="signal peptide" evidence="1">
    <location>
        <begin position="1"/>
        <end position="24"/>
    </location>
</feature>
<gene>
    <name evidence="2" type="ORF">F2Y81_01250</name>
</gene>
<dbReference type="EMBL" id="VVYV01000001">
    <property type="protein sequence ID" value="KAA5423800.1"/>
    <property type="molecule type" value="Genomic_DNA"/>
</dbReference>
<proteinExistence type="predicted"/>
<dbReference type="RefSeq" id="WP_007215394.1">
    <property type="nucleotide sequence ID" value="NZ_CABMLT010000008.1"/>
</dbReference>
<evidence type="ECO:0000256" key="1">
    <source>
        <dbReference type="SAM" id="SignalP"/>
    </source>
</evidence>
<name>A0A108TDY4_9BACE</name>
<protein>
    <recommendedName>
        <fullName evidence="4">Lipocalin-like domain-containing protein</fullName>
    </recommendedName>
</protein>
<reference evidence="2 3" key="1">
    <citation type="journal article" date="2019" name="Nat. Med.">
        <title>A library of human gut bacterial isolates paired with longitudinal multiomics data enables mechanistic microbiome research.</title>
        <authorList>
            <person name="Poyet M."/>
            <person name="Groussin M."/>
            <person name="Gibbons S.M."/>
            <person name="Avila-Pacheco J."/>
            <person name="Jiang X."/>
            <person name="Kearney S.M."/>
            <person name="Perrotta A.R."/>
            <person name="Berdy B."/>
            <person name="Zhao S."/>
            <person name="Lieberman T.D."/>
            <person name="Swanson P.K."/>
            <person name="Smith M."/>
            <person name="Roesemann S."/>
            <person name="Alexander J.E."/>
            <person name="Rich S.A."/>
            <person name="Livny J."/>
            <person name="Vlamakis H."/>
            <person name="Clish C."/>
            <person name="Bullock K."/>
            <person name="Deik A."/>
            <person name="Scott J."/>
            <person name="Pierce K.A."/>
            <person name="Xavier R.J."/>
            <person name="Alm E.J."/>
        </authorList>
    </citation>
    <scope>NUCLEOTIDE SEQUENCE [LARGE SCALE GENOMIC DNA]</scope>
    <source>
        <strain evidence="2 3">BIOML-A6</strain>
    </source>
</reference>
<dbReference type="AlphaFoldDB" id="A0A108TDY4"/>
<organism evidence="2 3">
    <name type="scientific">Bacteroides cellulosilyticus</name>
    <dbReference type="NCBI Taxonomy" id="246787"/>
    <lineage>
        <taxon>Bacteria</taxon>
        <taxon>Pseudomonadati</taxon>
        <taxon>Bacteroidota</taxon>
        <taxon>Bacteroidia</taxon>
        <taxon>Bacteroidales</taxon>
        <taxon>Bacteroidaceae</taxon>
        <taxon>Bacteroides</taxon>
    </lineage>
</organism>
<evidence type="ECO:0008006" key="4">
    <source>
        <dbReference type="Google" id="ProtNLM"/>
    </source>
</evidence>
<keyword evidence="1" id="KW-0732">Signal</keyword>
<evidence type="ECO:0000313" key="3">
    <source>
        <dbReference type="Proteomes" id="UP000448877"/>
    </source>
</evidence>
<comment type="caution">
    <text evidence="2">The sequence shown here is derived from an EMBL/GenBank/DDBJ whole genome shotgun (WGS) entry which is preliminary data.</text>
</comment>
<accession>A0A108TDY4</accession>
<dbReference type="Proteomes" id="UP000448877">
    <property type="component" value="Unassembled WGS sequence"/>
</dbReference>
<feature type="chain" id="PRO_5030020177" description="Lipocalin-like domain-containing protein" evidence="1">
    <location>
        <begin position="25"/>
        <end position="156"/>
    </location>
</feature>
<sequence>MKTFRLIGMALLAVVMCMNFTSCSDDEEEQGETYSIEGTWLLQSSKGYIENGNDKNTWDESYPDLQETKLEVTKNSNGKYTFKEYYFQDGSNSWENDPFTYYPTLSGTTLTVTPHIMDCWDTAEIKSLDKTKLVLECVGDDGNENWYTLDTYVRAK</sequence>